<evidence type="ECO:0000256" key="2">
    <source>
        <dbReference type="ARBA" id="ARBA00023315"/>
    </source>
</evidence>
<dbReference type="PROSITE" id="PS51186">
    <property type="entry name" value="GNAT"/>
    <property type="match status" value="1"/>
</dbReference>
<dbReference type="InterPro" id="IPR000182">
    <property type="entry name" value="GNAT_dom"/>
</dbReference>
<name>K9WN67_9CYAN</name>
<reference evidence="4 5" key="1">
    <citation type="submission" date="2012-06" db="EMBL/GenBank/DDBJ databases">
        <title>Finished chromosome of genome of Microcoleus sp. PCC 7113.</title>
        <authorList>
            <consortium name="US DOE Joint Genome Institute"/>
            <person name="Gugger M."/>
            <person name="Coursin T."/>
            <person name="Rippka R."/>
            <person name="Tandeau De Marsac N."/>
            <person name="Huntemann M."/>
            <person name="Wei C.-L."/>
            <person name="Han J."/>
            <person name="Detter J.C."/>
            <person name="Han C."/>
            <person name="Tapia R."/>
            <person name="Chen A."/>
            <person name="Kyrpides N."/>
            <person name="Mavromatis K."/>
            <person name="Markowitz V."/>
            <person name="Szeto E."/>
            <person name="Ivanova N."/>
            <person name="Pagani I."/>
            <person name="Pati A."/>
            <person name="Goodwin L."/>
            <person name="Nordberg H.P."/>
            <person name="Cantor M.N."/>
            <person name="Hua S.X."/>
            <person name="Woyke T."/>
            <person name="Kerfeld C.A."/>
        </authorList>
    </citation>
    <scope>NUCLEOTIDE SEQUENCE [LARGE SCALE GENOMIC DNA]</scope>
    <source>
        <strain evidence="4 5">PCC 7113</strain>
    </source>
</reference>
<keyword evidence="2" id="KW-0012">Acyltransferase</keyword>
<dbReference type="InterPro" id="IPR016181">
    <property type="entry name" value="Acyl_CoA_acyltransferase"/>
</dbReference>
<dbReference type="PANTHER" id="PTHR10545:SF29">
    <property type="entry name" value="GH14572P-RELATED"/>
    <property type="match status" value="1"/>
</dbReference>
<accession>K9WN67</accession>
<keyword evidence="5" id="KW-1185">Reference proteome</keyword>
<keyword evidence="1 4" id="KW-0808">Transferase</keyword>
<dbReference type="Pfam" id="PF00583">
    <property type="entry name" value="Acetyltransf_1"/>
    <property type="match status" value="1"/>
</dbReference>
<dbReference type="SUPFAM" id="SSF55729">
    <property type="entry name" value="Acyl-CoA N-acyltransferases (Nat)"/>
    <property type="match status" value="1"/>
</dbReference>
<dbReference type="GO" id="GO:0008080">
    <property type="term" value="F:N-acetyltransferase activity"/>
    <property type="evidence" value="ECO:0007669"/>
    <property type="project" value="TreeGrafter"/>
</dbReference>
<dbReference type="PANTHER" id="PTHR10545">
    <property type="entry name" value="DIAMINE N-ACETYLTRANSFERASE"/>
    <property type="match status" value="1"/>
</dbReference>
<dbReference type="RefSeq" id="WP_015185988.1">
    <property type="nucleotide sequence ID" value="NC_019738.1"/>
</dbReference>
<evidence type="ECO:0000313" key="4">
    <source>
        <dbReference type="EMBL" id="AFZ21860.1"/>
    </source>
</evidence>
<dbReference type="HOGENOM" id="CLU_013985_34_9_3"/>
<gene>
    <name evidence="4" type="ORF">Mic7113_6270</name>
</gene>
<dbReference type="OrthoDB" id="9805924at2"/>
<dbReference type="EMBL" id="CP003630">
    <property type="protein sequence ID" value="AFZ21860.1"/>
    <property type="molecule type" value="Genomic_DNA"/>
</dbReference>
<dbReference type="AlphaFoldDB" id="K9WN67"/>
<dbReference type="Gene3D" id="3.40.630.30">
    <property type="match status" value="1"/>
</dbReference>
<dbReference type="InterPro" id="IPR051016">
    <property type="entry name" value="Diverse_Substrate_AcTransf"/>
</dbReference>
<evidence type="ECO:0000313" key="5">
    <source>
        <dbReference type="Proteomes" id="UP000010471"/>
    </source>
</evidence>
<dbReference type="eggNOG" id="COG0456">
    <property type="taxonomic scope" value="Bacteria"/>
</dbReference>
<dbReference type="Proteomes" id="UP000010471">
    <property type="component" value="Chromosome"/>
</dbReference>
<feature type="domain" description="N-acetyltransferase" evidence="3">
    <location>
        <begin position="3"/>
        <end position="159"/>
    </location>
</feature>
<dbReference type="CDD" id="cd04301">
    <property type="entry name" value="NAT_SF"/>
    <property type="match status" value="1"/>
</dbReference>
<evidence type="ECO:0000259" key="3">
    <source>
        <dbReference type="PROSITE" id="PS51186"/>
    </source>
</evidence>
<dbReference type="STRING" id="1173027.Mic7113_6270"/>
<dbReference type="KEGG" id="mic:Mic7113_6270"/>
<organism evidence="4 5">
    <name type="scientific">Allocoleopsis franciscana PCC 7113</name>
    <dbReference type="NCBI Taxonomy" id="1173027"/>
    <lineage>
        <taxon>Bacteria</taxon>
        <taxon>Bacillati</taxon>
        <taxon>Cyanobacteriota</taxon>
        <taxon>Cyanophyceae</taxon>
        <taxon>Coleofasciculales</taxon>
        <taxon>Coleofasciculaceae</taxon>
        <taxon>Allocoleopsis</taxon>
        <taxon>Allocoleopsis franciscana</taxon>
    </lineage>
</organism>
<evidence type="ECO:0000256" key="1">
    <source>
        <dbReference type="ARBA" id="ARBA00022679"/>
    </source>
</evidence>
<sequence length="159" mass="18269">MDIAFKIADYSDIEILVQLIREFHEIEHLPFDESKIRPLLAKIMRENSLGQVWLIQDSGEAIAQSTPPTVLGYIVLTFGYSLEFLGRDAFIDELYIRESHRGQGVGTRALQFVQQVCPSLGIQALHLEVARKNTAAKRLYRKVGFEDHDRYLMTQWMAT</sequence>
<proteinExistence type="predicted"/>
<protein>
    <submittedName>
        <fullName evidence="4">Acetyltransferase</fullName>
    </submittedName>
</protein>